<dbReference type="AlphaFoldDB" id="A0A7R9WT75"/>
<evidence type="ECO:0000313" key="3">
    <source>
        <dbReference type="EMBL" id="CAD8334778.1"/>
    </source>
</evidence>
<sequence length="253" mass="28447">MALRRAYLNTILWPAAVQIVFRAIDAEGRRGEPGLYILRLAAMLCFPLQGMLNFLVFISPKYQLWRQAMPYEPWTYVLHCAMKESNPPTRPPTHNNENTTKNRSSKRKSPLSAEAALIQNRIPVSVIKQLQRRQRRDQLDEIVTRTDSVVPTSTLQRSCQDDNDDDNDDNDDDNHDDNHDAPASWSARTTPVGGIVKLRIVHEAVPSDDGQHGTRDESDLSDDSSGAIEDNDDDVEDSDEEDYCVSGGVPDCV</sequence>
<feature type="compositionally biased region" description="Acidic residues" evidence="1">
    <location>
        <begin position="161"/>
        <end position="175"/>
    </location>
</feature>
<gene>
    <name evidence="3" type="ORF">CAUS1442_LOCUS6883</name>
</gene>
<organism evidence="3">
    <name type="scientific">Craspedostauros australis</name>
    <dbReference type="NCBI Taxonomy" id="1486917"/>
    <lineage>
        <taxon>Eukaryota</taxon>
        <taxon>Sar</taxon>
        <taxon>Stramenopiles</taxon>
        <taxon>Ochrophyta</taxon>
        <taxon>Bacillariophyta</taxon>
        <taxon>Bacillariophyceae</taxon>
        <taxon>Bacillariophycidae</taxon>
        <taxon>Naviculales</taxon>
        <taxon>Naviculaceae</taxon>
        <taxon>Craspedostauros</taxon>
    </lineage>
</organism>
<keyword evidence="2" id="KW-0472">Membrane</keyword>
<evidence type="ECO:0000256" key="2">
    <source>
        <dbReference type="SAM" id="Phobius"/>
    </source>
</evidence>
<evidence type="ECO:0000256" key="1">
    <source>
        <dbReference type="SAM" id="MobiDB-lite"/>
    </source>
</evidence>
<name>A0A7R9WT75_9STRA</name>
<feature type="compositionally biased region" description="Polar residues" evidence="1">
    <location>
        <begin position="92"/>
        <end position="102"/>
    </location>
</feature>
<reference evidence="3" key="1">
    <citation type="submission" date="2021-01" db="EMBL/GenBank/DDBJ databases">
        <authorList>
            <person name="Corre E."/>
            <person name="Pelletier E."/>
            <person name="Niang G."/>
            <person name="Scheremetjew M."/>
            <person name="Finn R."/>
            <person name="Kale V."/>
            <person name="Holt S."/>
            <person name="Cochrane G."/>
            <person name="Meng A."/>
            <person name="Brown T."/>
            <person name="Cohen L."/>
        </authorList>
    </citation>
    <scope>NUCLEOTIDE SEQUENCE</scope>
    <source>
        <strain evidence="3">CCMP3328</strain>
    </source>
</reference>
<feature type="region of interest" description="Disordered" evidence="1">
    <location>
        <begin position="204"/>
        <end position="253"/>
    </location>
</feature>
<proteinExistence type="predicted"/>
<keyword evidence="2" id="KW-1133">Transmembrane helix</keyword>
<protein>
    <submittedName>
        <fullName evidence="3">Uncharacterized protein</fullName>
    </submittedName>
</protein>
<keyword evidence="2" id="KW-0812">Transmembrane</keyword>
<feature type="region of interest" description="Disordered" evidence="1">
    <location>
        <begin position="85"/>
        <end position="113"/>
    </location>
</feature>
<feature type="region of interest" description="Disordered" evidence="1">
    <location>
        <begin position="142"/>
        <end position="190"/>
    </location>
</feature>
<feature type="compositionally biased region" description="Polar residues" evidence="1">
    <location>
        <begin position="145"/>
        <end position="158"/>
    </location>
</feature>
<feature type="compositionally biased region" description="Acidic residues" evidence="1">
    <location>
        <begin position="229"/>
        <end position="243"/>
    </location>
</feature>
<feature type="compositionally biased region" description="Basic and acidic residues" evidence="1">
    <location>
        <begin position="209"/>
        <end position="218"/>
    </location>
</feature>
<dbReference type="EMBL" id="HBEF01010904">
    <property type="protein sequence ID" value="CAD8334778.1"/>
    <property type="molecule type" value="Transcribed_RNA"/>
</dbReference>
<feature type="transmembrane region" description="Helical" evidence="2">
    <location>
        <begin position="36"/>
        <end position="58"/>
    </location>
</feature>
<accession>A0A7R9WT75</accession>
<feature type="transmembrane region" description="Helical" evidence="2">
    <location>
        <begin position="7"/>
        <end position="24"/>
    </location>
</feature>